<evidence type="ECO:0000256" key="1">
    <source>
        <dbReference type="ARBA" id="ARBA00004651"/>
    </source>
</evidence>
<feature type="transmembrane region" description="Helical" evidence="6">
    <location>
        <begin position="304"/>
        <end position="321"/>
    </location>
</feature>
<dbReference type="NCBIfam" id="TIGR00765">
    <property type="entry name" value="yihY_not_rbn"/>
    <property type="match status" value="1"/>
</dbReference>
<sequence>MLNRVWALLRESVEGYIEDEAMSRGAAIAYYTVFSIAPLLVIATAIAGLAFGEDAVRGAISEQLRGLLGVTGAEAVEAMVKGAGNRTTGTIATIIGVVTLLLTASGVFGELQAALNAVWRASPPRGGAVTRLMRAKLASLGLVAATGFLLLVSLIASAVLSALVTWFRDQFPEMLLLLGAANFLLSFLMVTVLFAAIYKILPDREISWRDVGVGALVTAFLFTIGKSLIGWYVGSSHVATSYGAAGAAMVVLLWVYYSAQVFMLGAEFTRAWAGFQGSPAAQAALAEPARHRGRDRSEQKRAETGHFIGGAATMAVLLAVFRRKK</sequence>
<comment type="subcellular location">
    <subcellularLocation>
        <location evidence="1">Cell membrane</location>
        <topology evidence="1">Multi-pass membrane protein</topology>
    </subcellularLocation>
</comment>
<evidence type="ECO:0000256" key="5">
    <source>
        <dbReference type="ARBA" id="ARBA00023136"/>
    </source>
</evidence>
<feature type="transmembrane region" description="Helical" evidence="6">
    <location>
        <begin position="175"/>
        <end position="201"/>
    </location>
</feature>
<proteinExistence type="predicted"/>
<gene>
    <name evidence="7" type="ORF">SAMN04487779_10011024</name>
</gene>
<dbReference type="PANTHER" id="PTHR30213">
    <property type="entry name" value="INNER MEMBRANE PROTEIN YHJD"/>
    <property type="match status" value="1"/>
</dbReference>
<keyword evidence="5 6" id="KW-0472">Membrane</keyword>
<evidence type="ECO:0000256" key="6">
    <source>
        <dbReference type="SAM" id="Phobius"/>
    </source>
</evidence>
<evidence type="ECO:0000256" key="4">
    <source>
        <dbReference type="ARBA" id="ARBA00022989"/>
    </source>
</evidence>
<keyword evidence="8" id="KW-1185">Reference proteome</keyword>
<evidence type="ECO:0000256" key="2">
    <source>
        <dbReference type="ARBA" id="ARBA00022475"/>
    </source>
</evidence>
<organism evidence="7 8">
    <name type="scientific">Belnapia rosea</name>
    <dbReference type="NCBI Taxonomy" id="938405"/>
    <lineage>
        <taxon>Bacteria</taxon>
        <taxon>Pseudomonadati</taxon>
        <taxon>Pseudomonadota</taxon>
        <taxon>Alphaproteobacteria</taxon>
        <taxon>Acetobacterales</taxon>
        <taxon>Roseomonadaceae</taxon>
        <taxon>Belnapia</taxon>
    </lineage>
</organism>
<keyword evidence="2" id="KW-1003">Cell membrane</keyword>
<evidence type="ECO:0000313" key="7">
    <source>
        <dbReference type="EMBL" id="SDC47312.1"/>
    </source>
</evidence>
<dbReference type="Proteomes" id="UP000198925">
    <property type="component" value="Unassembled WGS sequence"/>
</dbReference>
<keyword evidence="4 6" id="KW-1133">Transmembrane helix</keyword>
<feature type="transmembrane region" description="Helical" evidence="6">
    <location>
        <begin position="239"/>
        <end position="257"/>
    </location>
</feature>
<dbReference type="Pfam" id="PF03631">
    <property type="entry name" value="Virul_fac_BrkB"/>
    <property type="match status" value="1"/>
</dbReference>
<dbReference type="STRING" id="938405.SAMN02927895_01676"/>
<evidence type="ECO:0000256" key="3">
    <source>
        <dbReference type="ARBA" id="ARBA00022692"/>
    </source>
</evidence>
<dbReference type="RefSeq" id="WP_245704614.1">
    <property type="nucleotide sequence ID" value="NZ_FMXZ01000003.1"/>
</dbReference>
<feature type="transmembrane region" description="Helical" evidence="6">
    <location>
        <begin position="213"/>
        <end position="233"/>
    </location>
</feature>
<dbReference type="GO" id="GO:0005886">
    <property type="term" value="C:plasma membrane"/>
    <property type="evidence" value="ECO:0007669"/>
    <property type="project" value="UniProtKB-SubCell"/>
</dbReference>
<dbReference type="InterPro" id="IPR017039">
    <property type="entry name" value="Virul_fac_BrkB"/>
</dbReference>
<evidence type="ECO:0000313" key="8">
    <source>
        <dbReference type="Proteomes" id="UP000198925"/>
    </source>
</evidence>
<feature type="transmembrane region" description="Helical" evidence="6">
    <location>
        <begin position="28"/>
        <end position="51"/>
    </location>
</feature>
<dbReference type="AlphaFoldDB" id="A0A1G6LVL5"/>
<keyword evidence="3 6" id="KW-0812">Transmembrane</keyword>
<feature type="transmembrane region" description="Helical" evidence="6">
    <location>
        <begin position="91"/>
        <end position="119"/>
    </location>
</feature>
<protein>
    <submittedName>
        <fullName evidence="7">Membrane protein</fullName>
    </submittedName>
</protein>
<dbReference type="PANTHER" id="PTHR30213:SF1">
    <property type="entry name" value="INNER MEMBRANE PROTEIN YHJD"/>
    <property type="match status" value="1"/>
</dbReference>
<feature type="transmembrane region" description="Helical" evidence="6">
    <location>
        <begin position="140"/>
        <end position="163"/>
    </location>
</feature>
<name>A0A1G6LVL5_9PROT</name>
<reference evidence="7 8" key="1">
    <citation type="submission" date="2016-10" db="EMBL/GenBank/DDBJ databases">
        <authorList>
            <person name="de Groot N.N."/>
        </authorList>
    </citation>
    <scope>NUCLEOTIDE SEQUENCE [LARGE SCALE GENOMIC DNA]</scope>
    <source>
        <strain evidence="7 8">CPCC 100156</strain>
    </source>
</reference>
<dbReference type="EMBL" id="FMZX01000001">
    <property type="protein sequence ID" value="SDC47312.1"/>
    <property type="molecule type" value="Genomic_DNA"/>
</dbReference>
<accession>A0A1G6LVL5</accession>
<dbReference type="PIRSF" id="PIRSF035875">
    <property type="entry name" value="RNase_BN"/>
    <property type="match status" value="1"/>
</dbReference>